<comment type="similarity">
    <text evidence="10">Belongs to the RecC family.</text>
</comment>
<keyword evidence="5 10" id="KW-0347">Helicase</keyword>
<comment type="function">
    <text evidence="10">A helicase/nuclease that prepares dsDNA breaks (DSB) for recombinational DNA repair. Binds to DSBs and unwinds DNA via a highly rapid and processive ATP-dependent bidirectional helicase activity. Unwinds dsDNA until it encounters a Chi (crossover hotspot instigator) sequence from the 3' direction. Cuts ssDNA a few nucleotides 3' to the Chi site. The properties and activities of the enzyme are changed at Chi. The Chi-altered holoenzyme produces a long 3'-ssDNA overhang and facilitates RecA-binding to the ssDNA for homologous DNA recombination and repair. Holoenzyme degrades any linearized DNA that is unable to undergo homologous recombination. In the holoenzyme this subunit recognizes the wild-type Chi sequence, and when added to isolated RecB increases its ATP-dependent helicase processivity.</text>
</comment>
<keyword evidence="6 10" id="KW-0269">Exonuclease</keyword>
<dbReference type="GO" id="GO:0003678">
    <property type="term" value="F:DNA helicase activity"/>
    <property type="evidence" value="ECO:0007669"/>
    <property type="project" value="UniProtKB-UniRule"/>
</dbReference>
<evidence type="ECO:0000256" key="10">
    <source>
        <dbReference type="HAMAP-Rule" id="MF_01486"/>
    </source>
</evidence>
<evidence type="ECO:0000259" key="11">
    <source>
        <dbReference type="Pfam" id="PF17946"/>
    </source>
</evidence>
<evidence type="ECO:0000313" key="13">
    <source>
        <dbReference type="Proteomes" id="UP000054978"/>
    </source>
</evidence>
<keyword evidence="7 10" id="KW-0067">ATP-binding</keyword>
<proteinExistence type="inferred from homology"/>
<dbReference type="EMBL" id="FCOB02000032">
    <property type="protein sequence ID" value="SAK95070.1"/>
    <property type="molecule type" value="Genomic_DNA"/>
</dbReference>
<evidence type="ECO:0000256" key="6">
    <source>
        <dbReference type="ARBA" id="ARBA00022839"/>
    </source>
</evidence>
<dbReference type="NCBIfam" id="TIGR01450">
    <property type="entry name" value="recC"/>
    <property type="match status" value="1"/>
</dbReference>
<dbReference type="Pfam" id="PF17946">
    <property type="entry name" value="RecC_C"/>
    <property type="match status" value="1"/>
</dbReference>
<gene>
    <name evidence="10" type="primary">recC</name>
    <name evidence="12" type="ORF">AWB83_05558</name>
</gene>
<dbReference type="SUPFAM" id="SSF52540">
    <property type="entry name" value="P-loop containing nucleoside triphosphate hydrolases"/>
    <property type="match status" value="2"/>
</dbReference>
<dbReference type="InterPro" id="IPR011335">
    <property type="entry name" value="Restrct_endonuc-II-like"/>
</dbReference>
<keyword evidence="8 10" id="KW-0238">DNA-binding</keyword>
<keyword evidence="2 10" id="KW-0547">Nucleotide-binding</keyword>
<evidence type="ECO:0000256" key="7">
    <source>
        <dbReference type="ARBA" id="ARBA00022840"/>
    </source>
</evidence>
<comment type="caution">
    <text evidence="12">The sequence shown here is derived from an EMBL/GenBank/DDBJ whole genome shotgun (WGS) entry which is preliminary data.</text>
</comment>
<evidence type="ECO:0000313" key="12">
    <source>
        <dbReference type="EMBL" id="SAK95070.1"/>
    </source>
</evidence>
<evidence type="ECO:0000256" key="4">
    <source>
        <dbReference type="ARBA" id="ARBA00022801"/>
    </source>
</evidence>
<dbReference type="Gene3D" id="3.40.50.300">
    <property type="entry name" value="P-loop containing nucleotide triphosphate hydrolases"/>
    <property type="match status" value="2"/>
</dbReference>
<name>A0A158DKY9_9BURK</name>
<keyword evidence="1 10" id="KW-0540">Nuclease</keyword>
<evidence type="ECO:0000256" key="1">
    <source>
        <dbReference type="ARBA" id="ARBA00022722"/>
    </source>
</evidence>
<accession>A0A158DKY9</accession>
<dbReference type="GO" id="GO:0005524">
    <property type="term" value="F:ATP binding"/>
    <property type="evidence" value="ECO:0007669"/>
    <property type="project" value="UniProtKB-UniRule"/>
</dbReference>
<organism evidence="12 13">
    <name type="scientific">Caballeronia ptereochthonis</name>
    <dbReference type="NCBI Taxonomy" id="1777144"/>
    <lineage>
        <taxon>Bacteria</taxon>
        <taxon>Pseudomonadati</taxon>
        <taxon>Pseudomonadota</taxon>
        <taxon>Betaproteobacteria</taxon>
        <taxon>Burkholderiales</taxon>
        <taxon>Burkholderiaceae</taxon>
        <taxon>Caballeronia</taxon>
    </lineage>
</organism>
<comment type="miscellaneous">
    <text evidence="10">In the RecBCD complex, RecB has a slow 3'-5' helicase, an exonuclease activity and loads RecA onto ssDNA, RecD has a fast 5'-3' helicase activity, while RecC stimulates the ATPase and processivity of the RecB helicase and contributes to recognition of the Chi site.</text>
</comment>
<dbReference type="GO" id="GO:0003677">
    <property type="term" value="F:DNA binding"/>
    <property type="evidence" value="ECO:0007669"/>
    <property type="project" value="UniProtKB-UniRule"/>
</dbReference>
<dbReference type="PANTHER" id="PTHR30591">
    <property type="entry name" value="RECBCD ENZYME SUBUNIT RECC"/>
    <property type="match status" value="1"/>
</dbReference>
<dbReference type="Proteomes" id="UP000054978">
    <property type="component" value="Unassembled WGS sequence"/>
</dbReference>
<keyword evidence="9 10" id="KW-0234">DNA repair</keyword>
<dbReference type="InterPro" id="IPR013986">
    <property type="entry name" value="DExx_box_DNA_helicase_dom_sf"/>
</dbReference>
<evidence type="ECO:0000256" key="5">
    <source>
        <dbReference type="ARBA" id="ARBA00022806"/>
    </source>
</evidence>
<sequence length="1162" mass="128248">MLAPELTKLSKYRLGSCRQRPHIKPLSMLELFYSNRHETLAAALFEDLAAFAMREGDPFAREAVIVPSAAVRRRLELDMAERFGICANVEFCYLAQWLWARIGGVLPVPTHSPFAPDRLAWRCYRLFGDPSFGDSARLSTYLDAADDSMRYELARRIATVFDHYLTYRPEWLTHWQAGGSILAGLPGVNAEIDARGPRLSGANDIQREDERWQAALWRALLADLARDANGDTQDPTPPAYRFLADAPTLDLDAVMRAQWPRRISVFALPTMPPLHIALLRELSRWIDVRVYAVNPCREFWFDIVSEARVEQLELKGEADYQEVGHPLLAEWGRQTQAQLHMLHELTESAASSERQHFEENPAPTWLARVQNGILALDDGNAGPQPETIVENGIEVHVCHSLSRQLEVLHDRLLDWFDSIEGLEPSDVLVAFPDLAVAGPLIDGIFGTAPAGASNERRRIPYRITGLPPSQANPVARALLEWLALTERSVGAPELVEWLRVDAIAARYGIDAIALETAQAWLAAAGARRGLRPDEVTADDVPAARHTFADALTRLYLGYALPEGGAPVADWLPIEGANGSDAELLGRLTRFVDDIDAFAERIATPRTARAWGDLLLDALERFFDAGVAFADAIGDVRRAVDSLIVAMDEGAGATEVSAAVIRTALTDTLDDPARGGVPWGGVTFSSLTSLRGLPYRVVCLLGMDDGMLPSLTRADEFDLMARFGKLGDRQRRDDERNLFLDLVLAARDRLLIAYTGRSIRDNAVLPPAALIDELLDYLAQSVAGKHAGPNELEEARARFVFEHPLQPYAPDYFEQKGRLFTYEPERAELARALESGTAPPVAPFFSAPLPPEDEAHTVAFDDFVRFWRHPARALLRDRLGIALVDAQAELDDTEPFELGFAGRDALADRVLPALLEAADDGERAARERARRVARASPEMPGGATGGVWQARELHALGQLAERVRASTAAGVERLPFSLDLAPRWPDTAGIALFGAHDDALVDERAMTLVGTLNRLTPQGQVIYRYDAPRARDYLSAWLAHLAYCAALPDGPCRTVWHGRGAQSADFELTPVADPHAHLAALAALYRAGRRMPLRFFPKSAWLKVREGDAKAQGAWESERTHAESDDPVFRIAFRGAELALDDAFAALARIVFEPLVQHLRSGA</sequence>
<dbReference type="PANTHER" id="PTHR30591:SF1">
    <property type="entry name" value="RECBCD ENZYME SUBUNIT RECC"/>
    <property type="match status" value="1"/>
</dbReference>
<keyword evidence="3 10" id="KW-0227">DNA damage</keyword>
<dbReference type="SUPFAM" id="SSF52980">
    <property type="entry name" value="Restriction endonuclease-like"/>
    <property type="match status" value="1"/>
</dbReference>
<comment type="subunit">
    <text evidence="10">Heterotrimer of RecB, RecC and RecD. All subunits contribute to DNA-binding.</text>
</comment>
<evidence type="ECO:0000256" key="9">
    <source>
        <dbReference type="ARBA" id="ARBA00023204"/>
    </source>
</evidence>
<dbReference type="InterPro" id="IPR041500">
    <property type="entry name" value="RecC_C"/>
</dbReference>
<evidence type="ECO:0000256" key="3">
    <source>
        <dbReference type="ARBA" id="ARBA00022763"/>
    </source>
</evidence>
<evidence type="ECO:0000256" key="2">
    <source>
        <dbReference type="ARBA" id="ARBA00022741"/>
    </source>
</evidence>
<keyword evidence="4 10" id="KW-0378">Hydrolase</keyword>
<dbReference type="GO" id="GO:0008854">
    <property type="term" value="F:exodeoxyribonuclease V activity"/>
    <property type="evidence" value="ECO:0007669"/>
    <property type="project" value="InterPro"/>
</dbReference>
<protein>
    <recommendedName>
        <fullName evidence="10">RecBCD enzyme subunit RecC</fullName>
    </recommendedName>
    <alternativeName>
        <fullName evidence="10">Exonuclease V subunit RecC</fullName>
        <shortName evidence="10">ExoV subunit RecC</shortName>
    </alternativeName>
    <alternativeName>
        <fullName evidence="10">Helicase/nuclease RecBCD subunit RecC</fullName>
    </alternativeName>
</protein>
<dbReference type="STRING" id="1777144.AWB83_05558"/>
<dbReference type="GO" id="GO:0000724">
    <property type="term" value="P:double-strand break repair via homologous recombination"/>
    <property type="evidence" value="ECO:0007669"/>
    <property type="project" value="UniProtKB-UniRule"/>
</dbReference>
<dbReference type="GO" id="GO:0009338">
    <property type="term" value="C:exodeoxyribonuclease V complex"/>
    <property type="evidence" value="ECO:0007669"/>
    <property type="project" value="InterPro"/>
</dbReference>
<feature type="domain" description="RecC C-terminal" evidence="11">
    <location>
        <begin position="855"/>
        <end position="1100"/>
    </location>
</feature>
<dbReference type="InterPro" id="IPR006697">
    <property type="entry name" value="RecC"/>
</dbReference>
<dbReference type="PIRSF" id="PIRSF000980">
    <property type="entry name" value="RecC"/>
    <property type="match status" value="1"/>
</dbReference>
<dbReference type="Gene3D" id="1.10.10.160">
    <property type="match status" value="1"/>
</dbReference>
<dbReference type="HAMAP" id="MF_01486">
    <property type="entry name" value="RecC"/>
    <property type="match status" value="1"/>
</dbReference>
<evidence type="ECO:0000256" key="8">
    <source>
        <dbReference type="ARBA" id="ARBA00023125"/>
    </source>
</evidence>
<dbReference type="InterPro" id="IPR027417">
    <property type="entry name" value="P-loop_NTPase"/>
</dbReference>
<dbReference type="Gene3D" id="3.40.50.10930">
    <property type="match status" value="1"/>
</dbReference>
<keyword evidence="13" id="KW-1185">Reference proteome</keyword>
<dbReference type="Pfam" id="PF04257">
    <property type="entry name" value="Exonuc_V_gamma"/>
    <property type="match status" value="1"/>
</dbReference>
<dbReference type="AlphaFoldDB" id="A0A158DKY9"/>
<reference evidence="12" key="1">
    <citation type="submission" date="2016-01" db="EMBL/GenBank/DDBJ databases">
        <authorList>
            <person name="Peeters C."/>
        </authorList>
    </citation>
    <scope>NUCLEOTIDE SEQUENCE [LARGE SCALE GENOMIC DNA]</scope>
    <source>
        <strain evidence="12">LMG 29326</strain>
    </source>
</reference>